<dbReference type="EMBL" id="CM000880">
    <property type="protein sequence ID" value="PNT76845.1"/>
    <property type="molecule type" value="Genomic_DNA"/>
</dbReference>
<dbReference type="InterPro" id="IPR005174">
    <property type="entry name" value="KIB1-4_b-propeller"/>
</dbReference>
<gene>
    <name evidence="2" type="ORF">BRADI_1g54465v3</name>
</gene>
<reference evidence="3" key="3">
    <citation type="submission" date="2018-08" db="UniProtKB">
        <authorList>
            <consortium name="EnsemblPlants"/>
        </authorList>
    </citation>
    <scope>IDENTIFICATION</scope>
    <source>
        <strain evidence="3">cv. Bd21</strain>
    </source>
</reference>
<evidence type="ECO:0000259" key="1">
    <source>
        <dbReference type="SMART" id="SM00256"/>
    </source>
</evidence>
<dbReference type="InterPro" id="IPR036047">
    <property type="entry name" value="F-box-like_dom_sf"/>
</dbReference>
<dbReference type="EnsemblPlants" id="PNT76845">
    <property type="protein sequence ID" value="PNT76845"/>
    <property type="gene ID" value="BRADI_1g54465v3"/>
</dbReference>
<accession>A0A2K2DRD9</accession>
<dbReference type="Gramene" id="PNT76845">
    <property type="protein sequence ID" value="PNT76845"/>
    <property type="gene ID" value="BRADI_1g54465v3"/>
</dbReference>
<evidence type="ECO:0000313" key="4">
    <source>
        <dbReference type="Proteomes" id="UP000008810"/>
    </source>
</evidence>
<dbReference type="Proteomes" id="UP000008810">
    <property type="component" value="Chromosome 1"/>
</dbReference>
<dbReference type="Pfam" id="PF03478">
    <property type="entry name" value="Beta-prop_KIB1-4"/>
    <property type="match status" value="1"/>
</dbReference>
<reference evidence="2 3" key="1">
    <citation type="journal article" date="2010" name="Nature">
        <title>Genome sequencing and analysis of the model grass Brachypodium distachyon.</title>
        <authorList>
            <consortium name="International Brachypodium Initiative"/>
        </authorList>
    </citation>
    <scope>NUCLEOTIDE SEQUENCE [LARGE SCALE GENOMIC DNA]</scope>
    <source>
        <strain evidence="2 3">Bd21</strain>
    </source>
</reference>
<dbReference type="PANTHER" id="PTHR33110:SF108">
    <property type="entry name" value="OS11G0154200 PROTEIN"/>
    <property type="match status" value="1"/>
</dbReference>
<name>A0A2K2DRD9_BRADI</name>
<sequence length="418" mass="46616">MGLCIGKTSARSPWPELPPDLAGLVLCRLPSLADRLSFRAVCRNWRLLANQQGRLLPPALPLINLGPGRYQTIADPDRKLYIRRFAESGCRTRVSFGSWLLFERSDHHRLFLRDLNLSQASTDKIVIPCCYTDHECTDGSCCAAAAAAGHGTSTTRPLVTGLVTSYQKIVVCSPDHRLLAAIMHTGRDGTDVSFAVSRQGTDSWSICASDYRDIIYHHGKIFALSYNEELLTHDPAQPCRIEQIIDEWPATAAAAGDASEYFRVNNHLVVSSDGRKLLMVRWSIPSRNDGINHGMKLQVFEADLETGEWAEVKDLGGQVLFLSRACSRALGSSSTEHLVDESCWGGNRVFILGVDWAWRRLGAARCCRYCKRIADGVPGYCVYNMASGEVEFVLLKGGYRMENPRSEWFFPELFIEHD</sequence>
<dbReference type="PANTHER" id="PTHR33110">
    <property type="entry name" value="F-BOX/KELCH-REPEAT PROTEIN-RELATED"/>
    <property type="match status" value="1"/>
</dbReference>
<keyword evidence="4" id="KW-1185">Reference proteome</keyword>
<organism evidence="2">
    <name type="scientific">Brachypodium distachyon</name>
    <name type="common">Purple false brome</name>
    <name type="synonym">Trachynia distachya</name>
    <dbReference type="NCBI Taxonomy" id="15368"/>
    <lineage>
        <taxon>Eukaryota</taxon>
        <taxon>Viridiplantae</taxon>
        <taxon>Streptophyta</taxon>
        <taxon>Embryophyta</taxon>
        <taxon>Tracheophyta</taxon>
        <taxon>Spermatophyta</taxon>
        <taxon>Magnoliopsida</taxon>
        <taxon>Liliopsida</taxon>
        <taxon>Poales</taxon>
        <taxon>Poaceae</taxon>
        <taxon>BOP clade</taxon>
        <taxon>Pooideae</taxon>
        <taxon>Stipodae</taxon>
        <taxon>Brachypodieae</taxon>
        <taxon>Brachypodium</taxon>
    </lineage>
</organism>
<dbReference type="Gene3D" id="1.20.1280.50">
    <property type="match status" value="1"/>
</dbReference>
<dbReference type="InterPro" id="IPR001810">
    <property type="entry name" value="F-box_dom"/>
</dbReference>
<dbReference type="SUPFAM" id="SSF81383">
    <property type="entry name" value="F-box domain"/>
    <property type="match status" value="1"/>
</dbReference>
<dbReference type="AlphaFoldDB" id="A0A2K2DRD9"/>
<evidence type="ECO:0000313" key="3">
    <source>
        <dbReference type="EnsemblPlants" id="PNT76845"/>
    </source>
</evidence>
<feature type="domain" description="F-box" evidence="1">
    <location>
        <begin position="17"/>
        <end position="59"/>
    </location>
</feature>
<protein>
    <recommendedName>
        <fullName evidence="1">F-box domain-containing protein</fullName>
    </recommendedName>
</protein>
<evidence type="ECO:0000313" key="2">
    <source>
        <dbReference type="EMBL" id="PNT76845.1"/>
    </source>
</evidence>
<dbReference type="Pfam" id="PF00646">
    <property type="entry name" value="F-box"/>
    <property type="match status" value="1"/>
</dbReference>
<reference evidence="2" key="2">
    <citation type="submission" date="2017-06" db="EMBL/GenBank/DDBJ databases">
        <title>WGS assembly of Brachypodium distachyon.</title>
        <authorList>
            <consortium name="The International Brachypodium Initiative"/>
            <person name="Lucas S."/>
            <person name="Harmon-Smith M."/>
            <person name="Lail K."/>
            <person name="Tice H."/>
            <person name="Grimwood J."/>
            <person name="Bruce D."/>
            <person name="Barry K."/>
            <person name="Shu S."/>
            <person name="Lindquist E."/>
            <person name="Wang M."/>
            <person name="Pitluck S."/>
            <person name="Vogel J.P."/>
            <person name="Garvin D.F."/>
            <person name="Mockler T.C."/>
            <person name="Schmutz J."/>
            <person name="Rokhsar D."/>
            <person name="Bevan M.W."/>
        </authorList>
    </citation>
    <scope>NUCLEOTIDE SEQUENCE</scope>
    <source>
        <strain evidence="2">Bd21</strain>
    </source>
</reference>
<proteinExistence type="predicted"/>
<dbReference type="OrthoDB" id="688525at2759"/>
<dbReference type="SMART" id="SM00256">
    <property type="entry name" value="FBOX"/>
    <property type="match status" value="1"/>
</dbReference>
<dbReference type="InParanoid" id="A0A2K2DRD9"/>